<dbReference type="InterPro" id="IPR000719">
    <property type="entry name" value="Prot_kinase_dom"/>
</dbReference>
<dbReference type="EMBL" id="QKWP01000577">
    <property type="protein sequence ID" value="RIB17867.1"/>
    <property type="molecule type" value="Genomic_DNA"/>
</dbReference>
<feature type="domain" description="Protein kinase" evidence="1">
    <location>
        <begin position="1"/>
        <end position="154"/>
    </location>
</feature>
<accession>A0A397V968</accession>
<evidence type="ECO:0000259" key="1">
    <source>
        <dbReference type="PROSITE" id="PS50011"/>
    </source>
</evidence>
<dbReference type="Proteomes" id="UP000266673">
    <property type="component" value="Unassembled WGS sequence"/>
</dbReference>
<name>A0A397V968_9GLOM</name>
<dbReference type="PROSITE" id="PS50011">
    <property type="entry name" value="PROTEIN_KINASE_DOM"/>
    <property type="match status" value="1"/>
</dbReference>
<dbReference type="GO" id="GO:0004672">
    <property type="term" value="F:protein kinase activity"/>
    <property type="evidence" value="ECO:0007669"/>
    <property type="project" value="InterPro"/>
</dbReference>
<dbReference type="GO" id="GO:0005524">
    <property type="term" value="F:ATP binding"/>
    <property type="evidence" value="ECO:0007669"/>
    <property type="project" value="InterPro"/>
</dbReference>
<proteinExistence type="predicted"/>
<dbReference type="InterPro" id="IPR001245">
    <property type="entry name" value="Ser-Thr/Tyr_kinase_cat_dom"/>
</dbReference>
<dbReference type="Gene3D" id="1.10.510.10">
    <property type="entry name" value="Transferase(Phosphotransferase) domain 1"/>
    <property type="match status" value="1"/>
</dbReference>
<dbReference type="InterPro" id="IPR011009">
    <property type="entry name" value="Kinase-like_dom_sf"/>
</dbReference>
<dbReference type="SUPFAM" id="SSF56112">
    <property type="entry name" value="Protein kinase-like (PK-like)"/>
    <property type="match status" value="1"/>
</dbReference>
<comment type="caution">
    <text evidence="2">The sequence shown here is derived from an EMBL/GenBank/DDBJ whole genome shotgun (WGS) entry which is preliminary data.</text>
</comment>
<organism evidence="2 3">
    <name type="scientific">Gigaspora rosea</name>
    <dbReference type="NCBI Taxonomy" id="44941"/>
    <lineage>
        <taxon>Eukaryota</taxon>
        <taxon>Fungi</taxon>
        <taxon>Fungi incertae sedis</taxon>
        <taxon>Mucoromycota</taxon>
        <taxon>Glomeromycotina</taxon>
        <taxon>Glomeromycetes</taxon>
        <taxon>Diversisporales</taxon>
        <taxon>Gigasporaceae</taxon>
        <taxon>Gigaspora</taxon>
    </lineage>
</organism>
<dbReference type="AlphaFoldDB" id="A0A397V968"/>
<gene>
    <name evidence="2" type="ORF">C2G38_2246127</name>
</gene>
<protein>
    <recommendedName>
        <fullName evidence="1">Protein kinase domain-containing protein</fullName>
    </recommendedName>
</protein>
<dbReference type="Pfam" id="PF07714">
    <property type="entry name" value="PK_Tyr_Ser-Thr"/>
    <property type="match status" value="1"/>
</dbReference>
<evidence type="ECO:0000313" key="3">
    <source>
        <dbReference type="Proteomes" id="UP000266673"/>
    </source>
</evidence>
<dbReference type="PANTHER" id="PTHR26392:SF92">
    <property type="entry name" value="PROTEIN KINASE DOMAIN-CONTAINING PROTEIN"/>
    <property type="match status" value="1"/>
</dbReference>
<sequence>MYNTRSGLCMIALKQLNDEEDKINLFLNEIQDQFNCCHLYGVTQDLNIFTNCKINGIIPDIAPEILHFQSSYSQARDIYNLGIILWEIIYGIPAFLNRAHDVNLIADICNGFRPKTCHFAPPTYNDLLKKCWTKILRTTNYKCYIKFYWKVDYMFKVPGGVFGSRPISILPELFRPRGSQGFHPVRADYSTFRPIRPGTVILPFRGTQQQETQRQCG</sequence>
<keyword evidence="3" id="KW-1185">Reference proteome</keyword>
<evidence type="ECO:0000313" key="2">
    <source>
        <dbReference type="EMBL" id="RIB17867.1"/>
    </source>
</evidence>
<dbReference type="PANTHER" id="PTHR26392">
    <property type="entry name" value="MITOGEN-ACTIVATED PROTEIN KINASE KINASE KINASE 7-RELATED"/>
    <property type="match status" value="1"/>
</dbReference>
<reference evidence="2 3" key="1">
    <citation type="submission" date="2018-06" db="EMBL/GenBank/DDBJ databases">
        <title>Comparative genomics reveals the genomic features of Rhizophagus irregularis, R. cerebriforme, R. diaphanum and Gigaspora rosea, and their symbiotic lifestyle signature.</title>
        <authorList>
            <person name="Morin E."/>
            <person name="San Clemente H."/>
            <person name="Chen E.C.H."/>
            <person name="De La Providencia I."/>
            <person name="Hainaut M."/>
            <person name="Kuo A."/>
            <person name="Kohler A."/>
            <person name="Murat C."/>
            <person name="Tang N."/>
            <person name="Roy S."/>
            <person name="Loubradou J."/>
            <person name="Henrissat B."/>
            <person name="Grigoriev I.V."/>
            <person name="Corradi N."/>
            <person name="Roux C."/>
            <person name="Martin F.M."/>
        </authorList>
    </citation>
    <scope>NUCLEOTIDE SEQUENCE [LARGE SCALE GENOMIC DNA]</scope>
    <source>
        <strain evidence="2 3">DAOM 194757</strain>
    </source>
</reference>
<dbReference type="STRING" id="44941.A0A397V968"/>